<dbReference type="InterPro" id="IPR021109">
    <property type="entry name" value="Peptidase_aspartic_dom_sf"/>
</dbReference>
<comment type="caution">
    <text evidence="1">The sequence shown here is derived from an EMBL/GenBank/DDBJ whole genome shotgun (WGS) entry which is preliminary data.</text>
</comment>
<dbReference type="Gene3D" id="2.40.70.10">
    <property type="entry name" value="Acid Proteases"/>
    <property type="match status" value="1"/>
</dbReference>
<dbReference type="SUPFAM" id="SSF57756">
    <property type="entry name" value="Retrovirus zinc finger-like domains"/>
    <property type="match status" value="1"/>
</dbReference>
<dbReference type="Proteomes" id="UP001159363">
    <property type="component" value="Chromosome 7"/>
</dbReference>
<proteinExistence type="predicted"/>
<keyword evidence="2" id="KW-1185">Reference proteome</keyword>
<dbReference type="PROSITE" id="PS00141">
    <property type="entry name" value="ASP_PROTEASE"/>
    <property type="match status" value="1"/>
</dbReference>
<dbReference type="InterPro" id="IPR001969">
    <property type="entry name" value="Aspartic_peptidase_AS"/>
</dbReference>
<sequence>MCGLQSSTIHRRLLEKLSLTLDEDLNIAHTLESTQQQSLSIYLPHLPINSVGPLRSQDPIPDSSEPVKFSDSTIAVLNPNCFSCGNTNNLRIKCTVRNVTYYSCGKSRHFAKVCNSVYIFAFPNSLERSTVQASIDGKQVFALVDTGSSLSFIHATAAQELNLHILPY</sequence>
<name>A0ABQ9GZN1_9NEOP</name>
<dbReference type="SUPFAM" id="SSF50630">
    <property type="entry name" value="Acid proteases"/>
    <property type="match status" value="1"/>
</dbReference>
<accession>A0ABQ9GZN1</accession>
<dbReference type="Pfam" id="PF13650">
    <property type="entry name" value="Asp_protease_2"/>
    <property type="match status" value="1"/>
</dbReference>
<gene>
    <name evidence="1" type="ORF">PR048_021887</name>
</gene>
<evidence type="ECO:0000313" key="2">
    <source>
        <dbReference type="Proteomes" id="UP001159363"/>
    </source>
</evidence>
<evidence type="ECO:0000313" key="1">
    <source>
        <dbReference type="EMBL" id="KAJ8877433.1"/>
    </source>
</evidence>
<dbReference type="Gene3D" id="4.10.60.10">
    <property type="entry name" value="Zinc finger, CCHC-type"/>
    <property type="match status" value="1"/>
</dbReference>
<protein>
    <submittedName>
        <fullName evidence="1">Uncharacterized protein</fullName>
    </submittedName>
</protein>
<reference evidence="1 2" key="1">
    <citation type="submission" date="2023-02" db="EMBL/GenBank/DDBJ databases">
        <title>LHISI_Scaffold_Assembly.</title>
        <authorList>
            <person name="Stuart O.P."/>
            <person name="Cleave R."/>
            <person name="Magrath M.J.L."/>
            <person name="Mikheyev A.S."/>
        </authorList>
    </citation>
    <scope>NUCLEOTIDE SEQUENCE [LARGE SCALE GENOMIC DNA]</scope>
    <source>
        <strain evidence="1">Daus_M_001</strain>
        <tissue evidence="1">Leg muscle</tissue>
    </source>
</reference>
<dbReference type="EMBL" id="JARBHB010000008">
    <property type="protein sequence ID" value="KAJ8877433.1"/>
    <property type="molecule type" value="Genomic_DNA"/>
</dbReference>
<dbReference type="InterPro" id="IPR036875">
    <property type="entry name" value="Znf_CCHC_sf"/>
</dbReference>
<organism evidence="1 2">
    <name type="scientific">Dryococelus australis</name>
    <dbReference type="NCBI Taxonomy" id="614101"/>
    <lineage>
        <taxon>Eukaryota</taxon>
        <taxon>Metazoa</taxon>
        <taxon>Ecdysozoa</taxon>
        <taxon>Arthropoda</taxon>
        <taxon>Hexapoda</taxon>
        <taxon>Insecta</taxon>
        <taxon>Pterygota</taxon>
        <taxon>Neoptera</taxon>
        <taxon>Polyneoptera</taxon>
        <taxon>Phasmatodea</taxon>
        <taxon>Verophasmatodea</taxon>
        <taxon>Anareolatae</taxon>
        <taxon>Phasmatidae</taxon>
        <taxon>Eurycanthinae</taxon>
        <taxon>Dryococelus</taxon>
    </lineage>
</organism>